<dbReference type="RefSeq" id="WP_204425617.1">
    <property type="nucleotide sequence ID" value="NZ_CP070228.1"/>
</dbReference>
<name>A0ABX7IIX9_9ACTO</name>
<dbReference type="Proteomes" id="UP000602653">
    <property type="component" value="Chromosome"/>
</dbReference>
<reference evidence="1 2" key="1">
    <citation type="submission" date="2021-02" db="EMBL/GenBank/DDBJ databases">
        <title>Complete Genome Sequence of Arcanobacterium phocisimile strain DSM 26142T from a harbour seal.</title>
        <authorList>
            <person name="Borowiak M."/>
            <person name="Alssahen M."/>
            <person name="Malorny B."/>
            <person name="Laemmler C."/>
            <person name="Siebert U."/>
            <person name="Ploetz M."/>
            <person name="Abdulmawjood A."/>
        </authorList>
    </citation>
    <scope>NUCLEOTIDE SEQUENCE [LARGE SCALE GENOMIC DNA]</scope>
    <source>
        <strain evidence="1 2">DSM 26142</strain>
    </source>
</reference>
<accession>A0ABX7IIX9</accession>
<proteinExistence type="predicted"/>
<dbReference type="InterPro" id="IPR027417">
    <property type="entry name" value="P-loop_NTPase"/>
</dbReference>
<keyword evidence="2" id="KW-1185">Reference proteome</keyword>
<evidence type="ECO:0000313" key="2">
    <source>
        <dbReference type="Proteomes" id="UP000602653"/>
    </source>
</evidence>
<evidence type="ECO:0000313" key="1">
    <source>
        <dbReference type="EMBL" id="QRV02941.1"/>
    </source>
</evidence>
<gene>
    <name evidence="1" type="ORF">JTE88_04275</name>
</gene>
<protein>
    <recommendedName>
        <fullName evidence="3">Shikimate kinase</fullName>
    </recommendedName>
</protein>
<dbReference type="Gene3D" id="3.40.50.300">
    <property type="entry name" value="P-loop containing nucleotide triphosphate hydrolases"/>
    <property type="match status" value="1"/>
</dbReference>
<sequence length="186" mass="20268">MSALILIGPDGSGKSTLLAEYARRGYTTADVDHAVACSLGVPVADLFTTVAPAQRIELTAAIVRDLFDDIRREPQTLFILALPADYVDIPDVVAQFVTLKNDADLTVVVVEAGVSALMTRLGLYGPRVTNIVLPRKELKAQLEKRLPLYYQHADHRVDTTHESRENMACDVADGVIMLINPPASRS</sequence>
<organism evidence="1 2">
    <name type="scientific">Arcanobacterium phocisimile</name>
    <dbReference type="NCBI Taxonomy" id="1302235"/>
    <lineage>
        <taxon>Bacteria</taxon>
        <taxon>Bacillati</taxon>
        <taxon>Actinomycetota</taxon>
        <taxon>Actinomycetes</taxon>
        <taxon>Actinomycetales</taxon>
        <taxon>Actinomycetaceae</taxon>
        <taxon>Arcanobacterium</taxon>
    </lineage>
</organism>
<evidence type="ECO:0008006" key="3">
    <source>
        <dbReference type="Google" id="ProtNLM"/>
    </source>
</evidence>
<dbReference type="EMBL" id="CP070228">
    <property type="protein sequence ID" value="QRV02941.1"/>
    <property type="molecule type" value="Genomic_DNA"/>
</dbReference>
<dbReference type="SUPFAM" id="SSF52540">
    <property type="entry name" value="P-loop containing nucleoside triphosphate hydrolases"/>
    <property type="match status" value="1"/>
</dbReference>